<keyword evidence="17" id="KW-1185">Reference proteome</keyword>
<dbReference type="EC" id="1.14.14.21" evidence="9"/>
<evidence type="ECO:0000256" key="1">
    <source>
        <dbReference type="ARBA" id="ARBA00004496"/>
    </source>
</evidence>
<evidence type="ECO:0000313" key="16">
    <source>
        <dbReference type="EMBL" id="MFB9950723.1"/>
    </source>
</evidence>
<comment type="catalytic activity">
    <reaction evidence="12">
        <text>dibenzothiophene 5-oxide + FMNH2 + O2 = dibenzothiophene 5,5-dioxide + FMN + H2O + H(+)</text>
        <dbReference type="Rhea" id="RHEA:49080"/>
        <dbReference type="ChEBI" id="CHEBI:15377"/>
        <dbReference type="ChEBI" id="CHEBI:15378"/>
        <dbReference type="ChEBI" id="CHEBI:15379"/>
        <dbReference type="ChEBI" id="CHEBI:23683"/>
        <dbReference type="ChEBI" id="CHEBI:57618"/>
        <dbReference type="ChEBI" id="CHEBI:58210"/>
        <dbReference type="ChEBI" id="CHEBI:90356"/>
    </reaction>
</comment>
<dbReference type="PANTHER" id="PTHR43884:SF12">
    <property type="entry name" value="ISOVALERYL-COA DEHYDROGENASE, MITOCHONDRIAL-RELATED"/>
    <property type="match status" value="1"/>
</dbReference>
<comment type="catalytic activity">
    <reaction evidence="11">
        <text>dibenzothiophene + FMNH2 + O2 = dibenzothiophene 5-oxide + FMN + H2O + H(+)</text>
        <dbReference type="Rhea" id="RHEA:49076"/>
        <dbReference type="ChEBI" id="CHEBI:15377"/>
        <dbReference type="ChEBI" id="CHEBI:15378"/>
        <dbReference type="ChEBI" id="CHEBI:15379"/>
        <dbReference type="ChEBI" id="CHEBI:23681"/>
        <dbReference type="ChEBI" id="CHEBI:23683"/>
        <dbReference type="ChEBI" id="CHEBI:57618"/>
        <dbReference type="ChEBI" id="CHEBI:58210"/>
    </reaction>
</comment>
<dbReference type="InterPro" id="IPR013107">
    <property type="entry name" value="Acyl-CoA_DH_C"/>
</dbReference>
<proteinExistence type="inferred from homology"/>
<evidence type="ECO:0000256" key="9">
    <source>
        <dbReference type="ARBA" id="ARBA00034328"/>
    </source>
</evidence>
<evidence type="ECO:0000256" key="5">
    <source>
        <dbReference type="ARBA" id="ARBA00023002"/>
    </source>
</evidence>
<dbReference type="Gene3D" id="2.40.110.10">
    <property type="entry name" value="Butyryl-CoA Dehydrogenase, subunit A, domain 2"/>
    <property type="match status" value="1"/>
</dbReference>
<feature type="domain" description="Acyl-CoA dehydrogenase C-terminal" evidence="15">
    <location>
        <begin position="243"/>
        <end position="375"/>
    </location>
</feature>
<comment type="caution">
    <text evidence="16">The sequence shown here is derived from an EMBL/GenBank/DDBJ whole genome shotgun (WGS) entry which is preliminary data.</text>
</comment>
<evidence type="ECO:0000256" key="2">
    <source>
        <dbReference type="ARBA" id="ARBA00022630"/>
    </source>
</evidence>
<evidence type="ECO:0000256" key="13">
    <source>
        <dbReference type="ARBA" id="ARBA00049456"/>
    </source>
</evidence>
<evidence type="ECO:0000256" key="8">
    <source>
        <dbReference type="ARBA" id="ARBA00034317"/>
    </source>
</evidence>
<sequence>MNKAIAITSGTSPPQPGSARLASIITQIGEGESARDLTRELAYAPLEIVRENRLGALRLPISAGGAGASFRQLIKTVVDLAAADANVAHILRNHYCFVELFAQPNIARSEKWIKLVAEGHIFGLAAGELGKTAGAGLVDTTIDRVGSSIRLNGTKFYSTGSLYSDYILVRAAWKDGRKVSVVIPAKREGVEIEDDWDGMGQRLTGSGTTRFSDVAINEDEIYPDAPEDGFRTAYSTTLGHLLVTAVVAGVIRAAGNDAARLIKRRNRSFAHAPTPNPSEDPILQQALGQIASAAFAAEATVLAAADALDAANDGEYTFEKAHYAALTSAQAKVTIDEIGTRAASMIFDVGGASAATRKANLDRHWRNIRTLISHNPASYKAIAIGALELNGTSLPDNGFF</sequence>
<dbReference type="Pfam" id="PF02770">
    <property type="entry name" value="Acyl-CoA_dh_M"/>
    <property type="match status" value="1"/>
</dbReference>
<dbReference type="InterPro" id="IPR009100">
    <property type="entry name" value="AcylCoA_DH/oxidase_NM_dom_sf"/>
</dbReference>
<feature type="domain" description="Acyl-CoA oxidase/dehydrogenase middle" evidence="14">
    <location>
        <begin position="128"/>
        <end position="214"/>
    </location>
</feature>
<reference evidence="16 17" key="1">
    <citation type="submission" date="2024-09" db="EMBL/GenBank/DDBJ databases">
        <authorList>
            <person name="Sun Q."/>
            <person name="Mori K."/>
        </authorList>
    </citation>
    <scope>NUCLEOTIDE SEQUENCE [LARGE SCALE GENOMIC DNA]</scope>
    <source>
        <strain evidence="16 17">TBRC 4938</strain>
    </source>
</reference>
<dbReference type="Pfam" id="PF08028">
    <property type="entry name" value="Acyl-CoA_dh_2"/>
    <property type="match status" value="1"/>
</dbReference>
<dbReference type="InterPro" id="IPR006091">
    <property type="entry name" value="Acyl-CoA_Oxase/DH_mid-dom"/>
</dbReference>
<dbReference type="RefSeq" id="WP_377263363.1">
    <property type="nucleotide sequence ID" value="NZ_JBHMAA010000019.1"/>
</dbReference>
<evidence type="ECO:0000259" key="15">
    <source>
        <dbReference type="Pfam" id="PF08028"/>
    </source>
</evidence>
<keyword evidence="6" id="KW-0503">Monooxygenase</keyword>
<dbReference type="SUPFAM" id="SSF56645">
    <property type="entry name" value="Acyl-CoA dehydrogenase NM domain-like"/>
    <property type="match status" value="1"/>
</dbReference>
<keyword evidence="3" id="KW-0288">FMN</keyword>
<dbReference type="InterPro" id="IPR037069">
    <property type="entry name" value="AcylCoA_DH/ox_N_sf"/>
</dbReference>
<dbReference type="PANTHER" id="PTHR43884">
    <property type="entry name" value="ACYL-COA DEHYDROGENASE"/>
    <property type="match status" value="1"/>
</dbReference>
<comment type="catalytic activity">
    <reaction evidence="13">
        <text>dibenzothiophene + 2 FMNH2 + 2 O2 = dibenzothiophene 5,5-dioxide + 2 FMN + 2 H2O + 2 H(+)</text>
        <dbReference type="Rhea" id="RHEA:49072"/>
        <dbReference type="ChEBI" id="CHEBI:15377"/>
        <dbReference type="ChEBI" id="CHEBI:15378"/>
        <dbReference type="ChEBI" id="CHEBI:15379"/>
        <dbReference type="ChEBI" id="CHEBI:23681"/>
        <dbReference type="ChEBI" id="CHEBI:57618"/>
        <dbReference type="ChEBI" id="CHEBI:58210"/>
        <dbReference type="ChEBI" id="CHEBI:90356"/>
        <dbReference type="EC" id="1.14.14.21"/>
    </reaction>
</comment>
<keyword evidence="4" id="KW-0547">Nucleotide-binding</keyword>
<dbReference type="Gene3D" id="1.20.140.10">
    <property type="entry name" value="Butyryl-CoA Dehydrogenase, subunit A, domain 3"/>
    <property type="match status" value="1"/>
</dbReference>
<evidence type="ECO:0000256" key="10">
    <source>
        <dbReference type="ARBA" id="ARBA00034345"/>
    </source>
</evidence>
<evidence type="ECO:0000256" key="7">
    <source>
        <dbReference type="ARBA" id="ARBA00034307"/>
    </source>
</evidence>
<organism evidence="16 17">
    <name type="scientific">Rhizobium puerariae</name>
    <dbReference type="NCBI Taxonomy" id="1585791"/>
    <lineage>
        <taxon>Bacteria</taxon>
        <taxon>Pseudomonadati</taxon>
        <taxon>Pseudomonadota</taxon>
        <taxon>Alphaproteobacteria</taxon>
        <taxon>Hyphomicrobiales</taxon>
        <taxon>Rhizobiaceae</taxon>
        <taxon>Rhizobium/Agrobacterium group</taxon>
        <taxon>Rhizobium</taxon>
    </lineage>
</organism>
<evidence type="ECO:0000256" key="4">
    <source>
        <dbReference type="ARBA" id="ARBA00022741"/>
    </source>
</evidence>
<evidence type="ECO:0000256" key="12">
    <source>
        <dbReference type="ARBA" id="ARBA00048445"/>
    </source>
</evidence>
<dbReference type="InterPro" id="IPR046373">
    <property type="entry name" value="Acyl-CoA_Oxase/DH_mid-dom_sf"/>
</dbReference>
<keyword evidence="5" id="KW-0560">Oxidoreductase</keyword>
<name>A0ABV6AN14_9HYPH</name>
<comment type="pathway">
    <text evidence="7">Sulfur metabolism; dibenzothiophene degradation.</text>
</comment>
<comment type="subcellular location">
    <subcellularLocation>
        <location evidence="1">Cytoplasm</location>
    </subcellularLocation>
</comment>
<dbReference type="SUPFAM" id="SSF47203">
    <property type="entry name" value="Acyl-CoA dehydrogenase C-terminal domain-like"/>
    <property type="match status" value="1"/>
</dbReference>
<evidence type="ECO:0000313" key="17">
    <source>
        <dbReference type="Proteomes" id="UP001589692"/>
    </source>
</evidence>
<dbReference type="InterPro" id="IPR036250">
    <property type="entry name" value="AcylCo_DH-like_C"/>
</dbReference>
<comment type="similarity">
    <text evidence="8">Belongs to the DszC flavin monooxygenase family.</text>
</comment>
<dbReference type="Proteomes" id="UP001589692">
    <property type="component" value="Unassembled WGS sequence"/>
</dbReference>
<evidence type="ECO:0000259" key="14">
    <source>
        <dbReference type="Pfam" id="PF02770"/>
    </source>
</evidence>
<evidence type="ECO:0000256" key="3">
    <source>
        <dbReference type="ARBA" id="ARBA00022643"/>
    </source>
</evidence>
<keyword evidence="2" id="KW-0285">Flavoprotein</keyword>
<evidence type="ECO:0000256" key="11">
    <source>
        <dbReference type="ARBA" id="ARBA00047859"/>
    </source>
</evidence>
<dbReference type="PIRSF" id="PIRSF016578">
    <property type="entry name" value="HsaA"/>
    <property type="match status" value="1"/>
</dbReference>
<protein>
    <recommendedName>
        <fullName evidence="10">Dibenzothiophene monooxygenase</fullName>
        <ecNumber evidence="9">1.14.14.21</ecNumber>
    </recommendedName>
</protein>
<gene>
    <name evidence="16" type="ORF">ACFFP0_17865</name>
</gene>
<evidence type="ECO:0000256" key="6">
    <source>
        <dbReference type="ARBA" id="ARBA00023033"/>
    </source>
</evidence>
<dbReference type="EMBL" id="JBHMAA010000019">
    <property type="protein sequence ID" value="MFB9950723.1"/>
    <property type="molecule type" value="Genomic_DNA"/>
</dbReference>
<accession>A0ABV6AN14</accession>
<dbReference type="Gene3D" id="1.10.540.10">
    <property type="entry name" value="Acyl-CoA dehydrogenase/oxidase, N-terminal domain"/>
    <property type="match status" value="1"/>
</dbReference>